<comment type="caution">
    <text evidence="1">The sequence shown here is derived from an EMBL/GenBank/DDBJ whole genome shotgun (WGS) entry which is preliminary data.</text>
</comment>
<sequence length="283" mass="30746">MTLFSSRLLLLPLTLALAHCGGGGGGEAVGAPTTPPVAADPYAGTAYQKVQITTLAKGGGPGLARSNVQALIDQCNAFRKSFHDLPPSPPVDEALMAGLDAQVWERYYDNHKSAETVSYYGLRLTDYERWQADLKASTSAVPSVAPNCSATEKDEVRERLMYLWMDKVRYELRHDTKKALARREHISFTPTDLATSSQVAAWPAKTVMGESCRVASTPADPSLDGACLWERFPARKYLNLPWALESVTGAVQEVRVVTLALERDKPLRAGVLAIPAGFTVQVD</sequence>
<dbReference type="EMBL" id="JAPPUY010000005">
    <property type="protein sequence ID" value="MCY4747091.1"/>
    <property type="molecule type" value="Genomic_DNA"/>
</dbReference>
<proteinExistence type="predicted"/>
<evidence type="ECO:0000313" key="1">
    <source>
        <dbReference type="EMBL" id="MCY4747091.1"/>
    </source>
</evidence>
<organism evidence="1 2">
    <name type="scientific">Roseateles hydrophilus</name>
    <dbReference type="NCBI Taxonomy" id="2975054"/>
    <lineage>
        <taxon>Bacteria</taxon>
        <taxon>Pseudomonadati</taxon>
        <taxon>Pseudomonadota</taxon>
        <taxon>Betaproteobacteria</taxon>
        <taxon>Burkholderiales</taxon>
        <taxon>Sphaerotilaceae</taxon>
        <taxon>Roseateles</taxon>
    </lineage>
</organism>
<keyword evidence="2" id="KW-1185">Reference proteome</keyword>
<dbReference type="Proteomes" id="UP001076464">
    <property type="component" value="Unassembled WGS sequence"/>
</dbReference>
<reference evidence="1" key="1">
    <citation type="submission" date="2022-08" db="EMBL/GenBank/DDBJ databases">
        <title>Genome sequencing of Pelomonas sp. UHG3.</title>
        <authorList>
            <person name="So Y."/>
        </authorList>
    </citation>
    <scope>NUCLEOTIDE SEQUENCE</scope>
    <source>
        <strain evidence="1">UHG3</strain>
    </source>
</reference>
<gene>
    <name evidence="1" type="ORF">NYO99_19110</name>
</gene>
<accession>A0ACC6CFB5</accession>
<evidence type="ECO:0000313" key="2">
    <source>
        <dbReference type="Proteomes" id="UP001076464"/>
    </source>
</evidence>
<protein>
    <submittedName>
        <fullName evidence="1">Uncharacterized protein</fullName>
    </submittedName>
</protein>
<name>A0ACC6CFB5_9BURK</name>